<keyword evidence="1" id="KW-1133">Transmembrane helix</keyword>
<sequence>MNADFTRRGGNDRVFYGVADRWAGRLILLFVVVAVPREMSGPGLAGLPFEFGAAAFFATLGWLCFRVGFRTQLTARSDHFELANLLTDERITYRDVASIDLDLLSVRITLASGRRIRVWGLSDSLMNTGGPKGQKLVDRLGAIVTERQTADGPEHSRARFCDWWVLVALFVLFAGAIVYRLLTQ</sequence>
<evidence type="ECO:0000313" key="2">
    <source>
        <dbReference type="EMBL" id="PZG23862.1"/>
    </source>
</evidence>
<comment type="caution">
    <text evidence="2">The sequence shown here is derived from an EMBL/GenBank/DDBJ whole genome shotgun (WGS) entry which is preliminary data.</text>
</comment>
<protein>
    <submittedName>
        <fullName evidence="2">Uncharacterized protein</fullName>
    </submittedName>
</protein>
<dbReference type="Proteomes" id="UP000248924">
    <property type="component" value="Unassembled WGS sequence"/>
</dbReference>
<accession>A0A2W2EHU2</accession>
<organism evidence="2 3">
    <name type="scientific">Micromonospora craterilacus</name>
    <dbReference type="NCBI Taxonomy" id="1655439"/>
    <lineage>
        <taxon>Bacteria</taxon>
        <taxon>Bacillati</taxon>
        <taxon>Actinomycetota</taxon>
        <taxon>Actinomycetes</taxon>
        <taxon>Micromonosporales</taxon>
        <taxon>Micromonosporaceae</taxon>
        <taxon>Micromonospora</taxon>
    </lineage>
</organism>
<proteinExistence type="predicted"/>
<dbReference type="OrthoDB" id="9837773at2"/>
<gene>
    <name evidence="2" type="ORF">C1I95_02235</name>
</gene>
<reference evidence="2 3" key="1">
    <citation type="submission" date="2018-01" db="EMBL/GenBank/DDBJ databases">
        <title>Draft genome sequence of Jishengella sp. NA12.</title>
        <authorList>
            <person name="Sahin N."/>
            <person name="Ay H."/>
            <person name="Saygin H."/>
        </authorList>
    </citation>
    <scope>NUCLEOTIDE SEQUENCE [LARGE SCALE GENOMIC DNA]</scope>
    <source>
        <strain evidence="2 3">NA12</strain>
    </source>
</reference>
<evidence type="ECO:0000313" key="3">
    <source>
        <dbReference type="Proteomes" id="UP000248924"/>
    </source>
</evidence>
<feature type="transmembrane region" description="Helical" evidence="1">
    <location>
        <begin position="22"/>
        <end position="39"/>
    </location>
</feature>
<evidence type="ECO:0000256" key="1">
    <source>
        <dbReference type="SAM" id="Phobius"/>
    </source>
</evidence>
<keyword evidence="1" id="KW-0472">Membrane</keyword>
<feature type="transmembrane region" description="Helical" evidence="1">
    <location>
        <begin position="163"/>
        <end position="182"/>
    </location>
</feature>
<keyword evidence="1" id="KW-0812">Transmembrane</keyword>
<feature type="transmembrane region" description="Helical" evidence="1">
    <location>
        <begin position="51"/>
        <end position="69"/>
    </location>
</feature>
<dbReference type="RefSeq" id="WP_111212059.1">
    <property type="nucleotide sequence ID" value="NZ_POTY01000006.1"/>
</dbReference>
<dbReference type="AlphaFoldDB" id="A0A2W2EHU2"/>
<name>A0A2W2EHU2_9ACTN</name>
<dbReference type="EMBL" id="POTY01000006">
    <property type="protein sequence ID" value="PZG23862.1"/>
    <property type="molecule type" value="Genomic_DNA"/>
</dbReference>
<keyword evidence="3" id="KW-1185">Reference proteome</keyword>